<feature type="non-terminal residue" evidence="1">
    <location>
        <position position="1"/>
    </location>
</feature>
<comment type="caution">
    <text evidence="1">The sequence shown here is derived from an EMBL/GenBank/DDBJ whole genome shotgun (WGS) entry which is preliminary data.</text>
</comment>
<proteinExistence type="predicted"/>
<feature type="non-terminal residue" evidence="1">
    <location>
        <position position="81"/>
    </location>
</feature>
<dbReference type="EMBL" id="JANFXK010000190">
    <property type="protein sequence ID" value="MCQ4638744.1"/>
    <property type="molecule type" value="Genomic_DNA"/>
</dbReference>
<dbReference type="Proteomes" id="UP001524502">
    <property type="component" value="Unassembled WGS sequence"/>
</dbReference>
<organism evidence="1 2">
    <name type="scientific">Anaerovorax odorimutans</name>
    <dbReference type="NCBI Taxonomy" id="109327"/>
    <lineage>
        <taxon>Bacteria</taxon>
        <taxon>Bacillati</taxon>
        <taxon>Bacillota</taxon>
        <taxon>Clostridia</taxon>
        <taxon>Peptostreptococcales</taxon>
        <taxon>Anaerovoracaceae</taxon>
        <taxon>Anaerovorax</taxon>
    </lineage>
</organism>
<evidence type="ECO:0000313" key="1">
    <source>
        <dbReference type="EMBL" id="MCQ4638744.1"/>
    </source>
</evidence>
<name>A0ABT1RU67_9FIRM</name>
<evidence type="ECO:0000313" key="2">
    <source>
        <dbReference type="Proteomes" id="UP001524502"/>
    </source>
</evidence>
<sequence length="81" mass="9404">NRRIYNATAEAGVVQMTRTPDFLNSYQYANLYNEARANDGLTPYYNQKQLEGYKNSKGANDLLYPNVDLYDQLLNKNANYR</sequence>
<dbReference type="RefSeq" id="WP_256133915.1">
    <property type="nucleotide sequence ID" value="NZ_JANFXK010000190.1"/>
</dbReference>
<protein>
    <submittedName>
        <fullName evidence="1">Uncharacterized protein</fullName>
    </submittedName>
</protein>
<accession>A0ABT1RU67</accession>
<gene>
    <name evidence="1" type="ORF">NE619_18635</name>
</gene>
<reference evidence="1 2" key="1">
    <citation type="submission" date="2022-06" db="EMBL/GenBank/DDBJ databases">
        <title>Isolation of gut microbiota from human fecal samples.</title>
        <authorList>
            <person name="Pamer E.G."/>
            <person name="Barat B."/>
            <person name="Waligurski E."/>
            <person name="Medina S."/>
            <person name="Paddock L."/>
            <person name="Mostad J."/>
        </authorList>
    </citation>
    <scope>NUCLEOTIDE SEQUENCE [LARGE SCALE GENOMIC DNA]</scope>
    <source>
        <strain evidence="1 2">SL.3.17</strain>
    </source>
</reference>
<keyword evidence="2" id="KW-1185">Reference proteome</keyword>